<gene>
    <name evidence="3" type="ORF">EJ04DRAFT_277647</name>
</gene>
<accession>A0A9P4V2D2</accession>
<dbReference type="Gene3D" id="3.40.30.10">
    <property type="entry name" value="Glutaredoxin"/>
    <property type="match status" value="1"/>
</dbReference>
<dbReference type="SUPFAM" id="SSF47616">
    <property type="entry name" value="GST C-terminal domain-like"/>
    <property type="match status" value="1"/>
</dbReference>
<dbReference type="Pfam" id="PF22041">
    <property type="entry name" value="GST_C_7"/>
    <property type="match status" value="1"/>
</dbReference>
<protein>
    <submittedName>
        <fullName evidence="3">Glutathione S-transferas-like protein</fullName>
    </submittedName>
</protein>
<comment type="caution">
    <text evidence="3">The sequence shown here is derived from an EMBL/GenBank/DDBJ whole genome shotgun (WGS) entry which is preliminary data.</text>
</comment>
<dbReference type="Gene3D" id="1.20.1050.10">
    <property type="match status" value="1"/>
</dbReference>
<organism evidence="3 4">
    <name type="scientific">Polyplosphaeria fusca</name>
    <dbReference type="NCBI Taxonomy" id="682080"/>
    <lineage>
        <taxon>Eukaryota</taxon>
        <taxon>Fungi</taxon>
        <taxon>Dikarya</taxon>
        <taxon>Ascomycota</taxon>
        <taxon>Pezizomycotina</taxon>
        <taxon>Dothideomycetes</taxon>
        <taxon>Pleosporomycetidae</taxon>
        <taxon>Pleosporales</taxon>
        <taxon>Tetraplosphaeriaceae</taxon>
        <taxon>Polyplosphaeria</taxon>
    </lineage>
</organism>
<sequence>MSVVLYDLPSRQGTCWSLNPWKTRMALNIKGADYKTEWIPYPDLASTFKALGIPPNKPDEPGYFGDYTSPAVSFVDGKNNTYVMDSWKIIKEVESRYPSPSLHLDDPIVVQVRDAIGGLMGPIRGVLVPKVPRYLLNERCVEYFERTREASLGKPLSQYEKDAGGEDAWQKAEPPAKDIAQLLKKQGGPFFRGKEVSYADVIFVSFLQFMKRLDSEIFERYLAFDPAFSEIYNASKQWLVKED</sequence>
<evidence type="ECO:0000313" key="3">
    <source>
        <dbReference type="EMBL" id="KAF2733185.1"/>
    </source>
</evidence>
<keyword evidence="4" id="KW-1185">Reference proteome</keyword>
<dbReference type="Proteomes" id="UP000799444">
    <property type="component" value="Unassembled WGS sequence"/>
</dbReference>
<feature type="domain" description="Glutathione S-transferase UstS-like C-terminal" evidence="2">
    <location>
        <begin position="120"/>
        <end position="215"/>
    </location>
</feature>
<dbReference type="OrthoDB" id="4951845at2759"/>
<dbReference type="EMBL" id="ML996165">
    <property type="protein sequence ID" value="KAF2733185.1"/>
    <property type="molecule type" value="Genomic_DNA"/>
</dbReference>
<dbReference type="AlphaFoldDB" id="A0A9P4V2D2"/>
<evidence type="ECO:0000313" key="4">
    <source>
        <dbReference type="Proteomes" id="UP000799444"/>
    </source>
</evidence>
<evidence type="ECO:0000259" key="2">
    <source>
        <dbReference type="Pfam" id="PF22041"/>
    </source>
</evidence>
<reference evidence="3" key="1">
    <citation type="journal article" date="2020" name="Stud. Mycol.">
        <title>101 Dothideomycetes genomes: a test case for predicting lifestyles and emergence of pathogens.</title>
        <authorList>
            <person name="Haridas S."/>
            <person name="Albert R."/>
            <person name="Binder M."/>
            <person name="Bloem J."/>
            <person name="Labutti K."/>
            <person name="Salamov A."/>
            <person name="Andreopoulos B."/>
            <person name="Baker S."/>
            <person name="Barry K."/>
            <person name="Bills G."/>
            <person name="Bluhm B."/>
            <person name="Cannon C."/>
            <person name="Castanera R."/>
            <person name="Culley D."/>
            <person name="Daum C."/>
            <person name="Ezra D."/>
            <person name="Gonzalez J."/>
            <person name="Henrissat B."/>
            <person name="Kuo A."/>
            <person name="Liang C."/>
            <person name="Lipzen A."/>
            <person name="Lutzoni F."/>
            <person name="Magnuson J."/>
            <person name="Mondo S."/>
            <person name="Nolan M."/>
            <person name="Ohm R."/>
            <person name="Pangilinan J."/>
            <person name="Park H.-J."/>
            <person name="Ramirez L."/>
            <person name="Alfaro M."/>
            <person name="Sun H."/>
            <person name="Tritt A."/>
            <person name="Yoshinaga Y."/>
            <person name="Zwiers L.-H."/>
            <person name="Turgeon B."/>
            <person name="Goodwin S."/>
            <person name="Spatafora J."/>
            <person name="Crous P."/>
            <person name="Grigoriev I."/>
        </authorList>
    </citation>
    <scope>NUCLEOTIDE SEQUENCE</scope>
    <source>
        <strain evidence="3">CBS 125425</strain>
    </source>
</reference>
<dbReference type="CDD" id="cd00299">
    <property type="entry name" value="GST_C_family"/>
    <property type="match status" value="1"/>
</dbReference>
<dbReference type="InterPro" id="IPR036282">
    <property type="entry name" value="Glutathione-S-Trfase_C_sf"/>
</dbReference>
<name>A0A9P4V2D2_9PLEO</name>
<proteinExistence type="predicted"/>
<dbReference type="InterPro" id="IPR004045">
    <property type="entry name" value="Glutathione_S-Trfase_N"/>
</dbReference>
<evidence type="ECO:0000259" key="1">
    <source>
        <dbReference type="Pfam" id="PF13409"/>
    </source>
</evidence>
<dbReference type="Pfam" id="PF13409">
    <property type="entry name" value="GST_N_2"/>
    <property type="match status" value="1"/>
</dbReference>
<dbReference type="InterPro" id="IPR054416">
    <property type="entry name" value="GST_UstS-like_C"/>
</dbReference>
<feature type="domain" description="GST N-terminal" evidence="1">
    <location>
        <begin position="16"/>
        <end position="95"/>
    </location>
</feature>